<dbReference type="PANTHER" id="PTHR43767:SF1">
    <property type="entry name" value="NONRIBOSOMAL PEPTIDE SYNTHASE PES1 (EUROFUNG)-RELATED"/>
    <property type="match status" value="1"/>
</dbReference>
<organism evidence="3 4">
    <name type="scientific">Paremcibacter congregatus</name>
    <dbReference type="NCBI Taxonomy" id="2043170"/>
    <lineage>
        <taxon>Bacteria</taxon>
        <taxon>Pseudomonadati</taxon>
        <taxon>Pseudomonadota</taxon>
        <taxon>Alphaproteobacteria</taxon>
        <taxon>Emcibacterales</taxon>
        <taxon>Emcibacteraceae</taxon>
        <taxon>Paremcibacter</taxon>
    </lineage>
</organism>
<keyword evidence="3" id="KW-0436">Ligase</keyword>
<name>A0A2G4YWM9_9PROT</name>
<dbReference type="Gene3D" id="3.30.300.30">
    <property type="match status" value="1"/>
</dbReference>
<protein>
    <submittedName>
        <fullName evidence="3">Dicarboxylate--CoA ligase PimA</fullName>
    </submittedName>
</protein>
<feature type="domain" description="AMP-dependent synthetase/ligase" evidence="1">
    <location>
        <begin position="30"/>
        <end position="417"/>
    </location>
</feature>
<dbReference type="FunCoup" id="A0A2G4YWM9">
    <property type="interactions" value="391"/>
</dbReference>
<evidence type="ECO:0000313" key="4">
    <source>
        <dbReference type="Proteomes" id="UP000229730"/>
    </source>
</evidence>
<dbReference type="Pfam" id="PF13193">
    <property type="entry name" value="AMP-binding_C"/>
    <property type="match status" value="1"/>
</dbReference>
<comment type="caution">
    <text evidence="3">The sequence shown here is derived from an EMBL/GenBank/DDBJ whole genome shotgun (WGS) entry which is preliminary data.</text>
</comment>
<sequence>MTQKPWLKNYPAHVAWDQKFDAKPLYTLVDDAAAEFGDCVAYDFMGKETTYNDLLQQVNRMARGLQDIGVGKGVHVGIFMPNCPQFSVAYFGILKAGGTVVNYSPLYSEQELINQVEETDTDIMITLDLAALYPQMEKVCQKSRLKHLVVDRFCNALPFPKNLLFRFLKSSMTASVVKDRYYTSYEKLMDNEGNVDPVNIDVMEDVAVIQSTGGTTGIPKGAMLTHSNLFTNVLQLEAWAVGLRPGEEVAPGFLPFFHVFAMTVLMNLSIRLGAKVVIMPKFELEAAMKMIKKYKPTLFAGVPTMFTAMLNHKDIHNVGIECIRVCLSGGAPLPVDLGQAYKEKLGLCISEGYGLTESSPVCGANPFDRETRYGSIGLPMPGTELIIVDREDPLKEMPLGEHGEICIRGPQVMKGYYKRPEATAEVLIDGMFRTGDVGYMDEDGYTYIVDRDKDLVLVGGFNVYPRTVEEAIYQHPAVNEVTVIGVPDEYLGERPKAFVSLKNPDEPLTEAELMAFIHDKLGKHERPKAIEFRKELPKTMIGKLSKKELVAEEREKYEKLKASA</sequence>
<accession>A0A2G4YWM9</accession>
<dbReference type="Gene3D" id="2.30.38.10">
    <property type="entry name" value="Luciferase, Domain 3"/>
    <property type="match status" value="1"/>
</dbReference>
<reference evidence="3 4" key="1">
    <citation type="submission" date="2017-10" db="EMBL/GenBank/DDBJ databases">
        <title>Frigbacter circumglobatus gen. nov. sp. nov., isolated from sediment cultured in situ.</title>
        <authorList>
            <person name="Zhao Z."/>
        </authorList>
    </citation>
    <scope>NUCLEOTIDE SEQUENCE [LARGE SCALE GENOMIC DNA]</scope>
    <source>
        <strain evidence="3 4">ZYL</strain>
    </source>
</reference>
<dbReference type="CDD" id="cd05936">
    <property type="entry name" value="FC-FACS_FadD_like"/>
    <property type="match status" value="1"/>
</dbReference>
<dbReference type="OrthoDB" id="9803968at2"/>
<dbReference type="PANTHER" id="PTHR43767">
    <property type="entry name" value="LONG-CHAIN-FATTY-ACID--COA LIGASE"/>
    <property type="match status" value="1"/>
</dbReference>
<gene>
    <name evidence="3" type="ORF">CRD36_03980</name>
</gene>
<dbReference type="InParanoid" id="A0A2G4YWM9"/>
<proteinExistence type="predicted"/>
<dbReference type="InterPro" id="IPR025110">
    <property type="entry name" value="AMP-bd_C"/>
</dbReference>
<evidence type="ECO:0000313" key="3">
    <source>
        <dbReference type="EMBL" id="PHZ85846.1"/>
    </source>
</evidence>
<feature type="domain" description="AMP-binding enzyme C-terminal" evidence="2">
    <location>
        <begin position="468"/>
        <end position="543"/>
    </location>
</feature>
<dbReference type="InterPro" id="IPR000873">
    <property type="entry name" value="AMP-dep_synth/lig_dom"/>
</dbReference>
<dbReference type="RefSeq" id="WP_099471431.1">
    <property type="nucleotide sequence ID" value="NZ_CP041025.1"/>
</dbReference>
<keyword evidence="4" id="KW-1185">Reference proteome</keyword>
<dbReference type="Pfam" id="PF00501">
    <property type="entry name" value="AMP-binding"/>
    <property type="match status" value="1"/>
</dbReference>
<dbReference type="EMBL" id="PDEM01000009">
    <property type="protein sequence ID" value="PHZ85846.1"/>
    <property type="molecule type" value="Genomic_DNA"/>
</dbReference>
<dbReference type="InterPro" id="IPR045851">
    <property type="entry name" value="AMP-bd_C_sf"/>
</dbReference>
<dbReference type="SUPFAM" id="SSF56801">
    <property type="entry name" value="Acetyl-CoA synthetase-like"/>
    <property type="match status" value="1"/>
</dbReference>
<dbReference type="GO" id="GO:0016878">
    <property type="term" value="F:acid-thiol ligase activity"/>
    <property type="evidence" value="ECO:0007669"/>
    <property type="project" value="UniProtKB-ARBA"/>
</dbReference>
<evidence type="ECO:0000259" key="1">
    <source>
        <dbReference type="Pfam" id="PF00501"/>
    </source>
</evidence>
<dbReference type="Gene3D" id="3.40.50.980">
    <property type="match status" value="2"/>
</dbReference>
<dbReference type="InterPro" id="IPR050237">
    <property type="entry name" value="ATP-dep_AMP-bd_enzyme"/>
</dbReference>
<dbReference type="Proteomes" id="UP000229730">
    <property type="component" value="Unassembled WGS sequence"/>
</dbReference>
<dbReference type="AlphaFoldDB" id="A0A2G4YWM9"/>
<evidence type="ECO:0000259" key="2">
    <source>
        <dbReference type="Pfam" id="PF13193"/>
    </source>
</evidence>